<name>A0ABW1YVR4_9RHOB</name>
<evidence type="ECO:0000313" key="2">
    <source>
        <dbReference type="EMBL" id="MFC6641342.1"/>
    </source>
</evidence>
<keyword evidence="1" id="KW-0812">Transmembrane</keyword>
<organism evidence="2 3">
    <name type="scientific">Sulfitobacter profundi</name>
    <dbReference type="NCBI Taxonomy" id="2679961"/>
    <lineage>
        <taxon>Bacteria</taxon>
        <taxon>Pseudomonadati</taxon>
        <taxon>Pseudomonadota</taxon>
        <taxon>Alphaproteobacteria</taxon>
        <taxon>Rhodobacterales</taxon>
        <taxon>Roseobacteraceae</taxon>
        <taxon>Sulfitobacter</taxon>
    </lineage>
</organism>
<keyword evidence="1" id="KW-0472">Membrane</keyword>
<dbReference type="RefSeq" id="WP_132447092.1">
    <property type="nucleotide sequence ID" value="NZ_JBHSWA010000001.1"/>
</dbReference>
<feature type="transmembrane region" description="Helical" evidence="1">
    <location>
        <begin position="64"/>
        <end position="86"/>
    </location>
</feature>
<evidence type="ECO:0000313" key="3">
    <source>
        <dbReference type="Proteomes" id="UP001596403"/>
    </source>
</evidence>
<evidence type="ECO:0000256" key="1">
    <source>
        <dbReference type="SAM" id="Phobius"/>
    </source>
</evidence>
<keyword evidence="3" id="KW-1185">Reference proteome</keyword>
<accession>A0ABW1YVR4</accession>
<reference evidence="3" key="1">
    <citation type="journal article" date="2019" name="Int. J. Syst. Evol. Microbiol.">
        <title>The Global Catalogue of Microorganisms (GCM) 10K type strain sequencing project: providing services to taxonomists for standard genome sequencing and annotation.</title>
        <authorList>
            <consortium name="The Broad Institute Genomics Platform"/>
            <consortium name="The Broad Institute Genome Sequencing Center for Infectious Disease"/>
            <person name="Wu L."/>
            <person name="Ma J."/>
        </authorList>
    </citation>
    <scope>NUCLEOTIDE SEQUENCE [LARGE SCALE GENOMIC DNA]</scope>
    <source>
        <strain evidence="3">NBRC 111368</strain>
    </source>
</reference>
<comment type="caution">
    <text evidence="2">The sequence shown here is derived from an EMBL/GenBank/DDBJ whole genome shotgun (WGS) entry which is preliminary data.</text>
</comment>
<dbReference type="Proteomes" id="UP001596403">
    <property type="component" value="Unassembled WGS sequence"/>
</dbReference>
<dbReference type="EMBL" id="JBHSWA010000001">
    <property type="protein sequence ID" value="MFC6641342.1"/>
    <property type="molecule type" value="Genomic_DNA"/>
</dbReference>
<protein>
    <submittedName>
        <fullName evidence="2">Uncharacterized protein</fullName>
    </submittedName>
</protein>
<proteinExistence type="predicted"/>
<gene>
    <name evidence="2" type="ORF">ACFQAU_05855</name>
</gene>
<keyword evidence="1" id="KW-1133">Transmembrane helix</keyword>
<sequence length="106" mass="11688">MSAPLSRSRPDLTKALEEMMAVQRDEQRQQDQHTDTLARLRAMEGSGPWLHEPSRCVQSRRWPAYLGVILFALLLAALLATIATAASTAIAHIQITPNLTLYCGAC</sequence>